<dbReference type="EMBL" id="HACG01001955">
    <property type="protein sequence ID" value="CEK48820.1"/>
    <property type="molecule type" value="Transcribed_RNA"/>
</dbReference>
<proteinExistence type="predicted"/>
<name>A0A0B6XZW3_9EUPU</name>
<gene>
    <name evidence="1" type="primary">ORF5300</name>
</gene>
<dbReference type="AlphaFoldDB" id="A0A0B6XZW3"/>
<sequence length="93" mass="10916">IISDWILKPSSNLQITELSLQEKLIKVSTNEELKLKNGDQELFLQSQIPILWAVEKKCCCIPIIKFKMVPSLFKKKRNRFSIEEHCDLRLLMT</sequence>
<organism evidence="1">
    <name type="scientific">Arion vulgaris</name>
    <dbReference type="NCBI Taxonomy" id="1028688"/>
    <lineage>
        <taxon>Eukaryota</taxon>
        <taxon>Metazoa</taxon>
        <taxon>Spiralia</taxon>
        <taxon>Lophotrochozoa</taxon>
        <taxon>Mollusca</taxon>
        <taxon>Gastropoda</taxon>
        <taxon>Heterobranchia</taxon>
        <taxon>Euthyneura</taxon>
        <taxon>Panpulmonata</taxon>
        <taxon>Eupulmonata</taxon>
        <taxon>Stylommatophora</taxon>
        <taxon>Helicina</taxon>
        <taxon>Arionoidea</taxon>
        <taxon>Arionidae</taxon>
        <taxon>Arion</taxon>
    </lineage>
</organism>
<feature type="non-terminal residue" evidence="1">
    <location>
        <position position="1"/>
    </location>
</feature>
<evidence type="ECO:0000313" key="1">
    <source>
        <dbReference type="EMBL" id="CEK48820.1"/>
    </source>
</evidence>
<reference evidence="1" key="1">
    <citation type="submission" date="2014-12" db="EMBL/GenBank/DDBJ databases">
        <title>Insight into the proteome of Arion vulgaris.</title>
        <authorList>
            <person name="Aradska J."/>
            <person name="Bulat T."/>
            <person name="Smidak R."/>
            <person name="Sarate P."/>
            <person name="Gangsoo J."/>
            <person name="Sialana F."/>
            <person name="Bilban M."/>
            <person name="Lubec G."/>
        </authorList>
    </citation>
    <scope>NUCLEOTIDE SEQUENCE</scope>
    <source>
        <tissue evidence="1">Skin</tissue>
    </source>
</reference>
<accession>A0A0B6XZW3</accession>
<protein>
    <submittedName>
        <fullName evidence="1">Uncharacterized protein</fullName>
    </submittedName>
</protein>